<proteinExistence type="predicted"/>
<dbReference type="AlphaFoldDB" id="A0A4U1EQ67"/>
<gene>
    <name evidence="1" type="ORF">EI555_006823</name>
</gene>
<name>A0A4U1EQ67_MONMO</name>
<sequence>MNPGLWDTAAREDSDRLHFLSYPQTNGLAVAEEIGAVKYLECLAFTKGGLKTRLMQLFE</sequence>
<comment type="caution">
    <text evidence="1">The sequence shown here is derived from an EMBL/GenBank/DDBJ whole genome shotgun (WGS) entry which is preliminary data.</text>
</comment>
<accession>A0A4U1EQ67</accession>
<reference evidence="2" key="1">
    <citation type="journal article" date="2019" name="IScience">
        <title>Narwhal Genome Reveals Long-Term Low Genetic Diversity despite Current Large Abundance Size.</title>
        <authorList>
            <person name="Westbury M.V."/>
            <person name="Petersen B."/>
            <person name="Garde E."/>
            <person name="Heide-Jorgensen M.P."/>
            <person name="Lorenzen E.D."/>
        </authorList>
    </citation>
    <scope>NUCLEOTIDE SEQUENCE [LARGE SCALE GENOMIC DNA]</scope>
</reference>
<evidence type="ECO:0000313" key="2">
    <source>
        <dbReference type="Proteomes" id="UP000308365"/>
    </source>
</evidence>
<organism evidence="1 2">
    <name type="scientific">Monodon monoceros</name>
    <name type="common">Narwhal</name>
    <name type="synonym">Ceratodon monodon</name>
    <dbReference type="NCBI Taxonomy" id="40151"/>
    <lineage>
        <taxon>Eukaryota</taxon>
        <taxon>Metazoa</taxon>
        <taxon>Chordata</taxon>
        <taxon>Craniata</taxon>
        <taxon>Vertebrata</taxon>
        <taxon>Euteleostomi</taxon>
        <taxon>Mammalia</taxon>
        <taxon>Eutheria</taxon>
        <taxon>Laurasiatheria</taxon>
        <taxon>Artiodactyla</taxon>
        <taxon>Whippomorpha</taxon>
        <taxon>Cetacea</taxon>
        <taxon>Odontoceti</taxon>
        <taxon>Monodontidae</taxon>
        <taxon>Monodon</taxon>
    </lineage>
</organism>
<evidence type="ECO:0000313" key="1">
    <source>
        <dbReference type="EMBL" id="TKC38598.1"/>
    </source>
</evidence>
<protein>
    <submittedName>
        <fullName evidence="1">Uncharacterized protein</fullName>
    </submittedName>
</protein>
<dbReference type="Proteomes" id="UP000308365">
    <property type="component" value="Unassembled WGS sequence"/>
</dbReference>
<dbReference type="EMBL" id="RWIC01000968">
    <property type="protein sequence ID" value="TKC38598.1"/>
    <property type="molecule type" value="Genomic_DNA"/>
</dbReference>